<feature type="region of interest" description="Disordered" evidence="1">
    <location>
        <begin position="508"/>
        <end position="638"/>
    </location>
</feature>
<feature type="region of interest" description="Disordered" evidence="1">
    <location>
        <begin position="287"/>
        <end position="309"/>
    </location>
</feature>
<dbReference type="PANTHER" id="PTHR45960">
    <property type="entry name" value="GRB2-ASSOCIATED-BINDING PROTEIN"/>
    <property type="match status" value="1"/>
</dbReference>
<feature type="compositionally biased region" description="Polar residues" evidence="1">
    <location>
        <begin position="623"/>
        <end position="638"/>
    </location>
</feature>
<dbReference type="SUPFAM" id="SSF50729">
    <property type="entry name" value="PH domain-like"/>
    <property type="match status" value="1"/>
</dbReference>
<dbReference type="RefSeq" id="XP_009029232.1">
    <property type="nucleotide sequence ID" value="XM_009030984.1"/>
</dbReference>
<dbReference type="GO" id="GO:0005737">
    <property type="term" value="C:cytoplasm"/>
    <property type="evidence" value="ECO:0000318"/>
    <property type="project" value="GO_Central"/>
</dbReference>
<dbReference type="EMBL" id="AMQM01001939">
    <property type="status" value="NOT_ANNOTATED_CDS"/>
    <property type="molecule type" value="Genomic_DNA"/>
</dbReference>
<dbReference type="EMBL" id="KB097639">
    <property type="protein sequence ID" value="ESN92953.1"/>
    <property type="molecule type" value="Genomic_DNA"/>
</dbReference>
<feature type="region of interest" description="Disordered" evidence="1">
    <location>
        <begin position="330"/>
        <end position="369"/>
    </location>
</feature>
<dbReference type="PANTHER" id="PTHR45960:SF2">
    <property type="entry name" value="PROTEIN DAUGHTER OF SEVENLESS"/>
    <property type="match status" value="1"/>
</dbReference>
<dbReference type="GO" id="GO:0035591">
    <property type="term" value="F:signaling adaptor activity"/>
    <property type="evidence" value="ECO:0000318"/>
    <property type="project" value="GO_Central"/>
</dbReference>
<feature type="compositionally biased region" description="Polar residues" evidence="1">
    <location>
        <begin position="330"/>
        <end position="340"/>
    </location>
</feature>
<dbReference type="AlphaFoldDB" id="T1FR79"/>
<dbReference type="InParanoid" id="T1FR79"/>
<feature type="compositionally biased region" description="Polar residues" evidence="1">
    <location>
        <begin position="420"/>
        <end position="436"/>
    </location>
</feature>
<feature type="compositionally biased region" description="Basic and acidic residues" evidence="1">
    <location>
        <begin position="544"/>
        <end position="558"/>
    </location>
</feature>
<dbReference type="eggNOG" id="ENOG502QTS1">
    <property type="taxonomic scope" value="Eukaryota"/>
</dbReference>
<feature type="compositionally biased region" description="Low complexity" evidence="1">
    <location>
        <begin position="508"/>
        <end position="522"/>
    </location>
</feature>
<dbReference type="PROSITE" id="PS50003">
    <property type="entry name" value="PH_DOMAIN"/>
    <property type="match status" value="1"/>
</dbReference>
<reference evidence="4" key="3">
    <citation type="submission" date="2015-06" db="UniProtKB">
        <authorList>
            <consortium name="EnsemblMetazoa"/>
        </authorList>
    </citation>
    <scope>IDENTIFICATION</scope>
</reference>
<feature type="region of interest" description="Disordered" evidence="1">
    <location>
        <begin position="388"/>
        <end position="436"/>
    </location>
</feature>
<organism evidence="4 5">
    <name type="scientific">Helobdella robusta</name>
    <name type="common">Californian leech</name>
    <dbReference type="NCBI Taxonomy" id="6412"/>
    <lineage>
        <taxon>Eukaryota</taxon>
        <taxon>Metazoa</taxon>
        <taxon>Spiralia</taxon>
        <taxon>Lophotrochozoa</taxon>
        <taxon>Annelida</taxon>
        <taxon>Clitellata</taxon>
        <taxon>Hirudinea</taxon>
        <taxon>Rhynchobdellida</taxon>
        <taxon>Glossiphoniidae</taxon>
        <taxon>Helobdella</taxon>
    </lineage>
</organism>
<dbReference type="OMA" id="HESIRFT"/>
<accession>T1FR79</accession>
<name>T1FR79_HELRO</name>
<evidence type="ECO:0000313" key="4">
    <source>
        <dbReference type="EnsemblMetazoa" id="HelroP189632"/>
    </source>
</evidence>
<feature type="compositionally biased region" description="Low complexity" evidence="1">
    <location>
        <begin position="585"/>
        <end position="604"/>
    </location>
</feature>
<dbReference type="GeneID" id="20211326"/>
<dbReference type="InterPro" id="IPR011993">
    <property type="entry name" value="PH-like_dom_sf"/>
</dbReference>
<evidence type="ECO:0000313" key="5">
    <source>
        <dbReference type="Proteomes" id="UP000015101"/>
    </source>
</evidence>
<feature type="region of interest" description="Disordered" evidence="1">
    <location>
        <begin position="137"/>
        <end position="158"/>
    </location>
</feature>
<feature type="domain" description="PH" evidence="2">
    <location>
        <begin position="2"/>
        <end position="125"/>
    </location>
</feature>
<dbReference type="OrthoDB" id="67516at2759"/>
<protein>
    <recommendedName>
        <fullName evidence="2">PH domain-containing protein</fullName>
    </recommendedName>
</protein>
<dbReference type="KEGG" id="hro:HELRODRAFT_189632"/>
<dbReference type="STRING" id="6412.T1FR79"/>
<reference evidence="3 5" key="2">
    <citation type="journal article" date="2013" name="Nature">
        <title>Insights into bilaterian evolution from three spiralian genomes.</title>
        <authorList>
            <person name="Simakov O."/>
            <person name="Marletaz F."/>
            <person name="Cho S.J."/>
            <person name="Edsinger-Gonzales E."/>
            <person name="Havlak P."/>
            <person name="Hellsten U."/>
            <person name="Kuo D.H."/>
            <person name="Larsson T."/>
            <person name="Lv J."/>
            <person name="Arendt D."/>
            <person name="Savage R."/>
            <person name="Osoegawa K."/>
            <person name="de Jong P."/>
            <person name="Grimwood J."/>
            <person name="Chapman J.A."/>
            <person name="Shapiro H."/>
            <person name="Aerts A."/>
            <person name="Otillar R.P."/>
            <person name="Terry A.Y."/>
            <person name="Boore J.L."/>
            <person name="Grigoriev I.V."/>
            <person name="Lindberg D.R."/>
            <person name="Seaver E.C."/>
            <person name="Weisblat D.A."/>
            <person name="Putnam N.H."/>
            <person name="Rokhsar D.S."/>
        </authorList>
    </citation>
    <scope>NUCLEOTIDE SEQUENCE</scope>
</reference>
<dbReference type="EnsemblMetazoa" id="HelroT189632">
    <property type="protein sequence ID" value="HelroP189632"/>
    <property type="gene ID" value="HelroG189632"/>
</dbReference>
<feature type="compositionally biased region" description="Polar residues" evidence="1">
    <location>
        <begin position="567"/>
        <end position="584"/>
    </location>
</feature>
<evidence type="ECO:0000256" key="1">
    <source>
        <dbReference type="SAM" id="MobiDB-lite"/>
    </source>
</evidence>
<dbReference type="InterPro" id="IPR001849">
    <property type="entry name" value="PH_domain"/>
</dbReference>
<dbReference type="GO" id="GO:0007165">
    <property type="term" value="P:signal transduction"/>
    <property type="evidence" value="ECO:0000318"/>
    <property type="project" value="GO_Central"/>
</dbReference>
<gene>
    <name evidence="4" type="primary">20211326</name>
    <name evidence="3" type="ORF">HELRODRAFT_189632</name>
</gene>
<reference evidence="5" key="1">
    <citation type="submission" date="2012-12" db="EMBL/GenBank/DDBJ databases">
        <authorList>
            <person name="Hellsten U."/>
            <person name="Grimwood J."/>
            <person name="Chapman J.A."/>
            <person name="Shapiro H."/>
            <person name="Aerts A."/>
            <person name="Otillar R.P."/>
            <person name="Terry A.Y."/>
            <person name="Boore J.L."/>
            <person name="Simakov O."/>
            <person name="Marletaz F."/>
            <person name="Cho S.-J."/>
            <person name="Edsinger-Gonzales E."/>
            <person name="Havlak P."/>
            <person name="Kuo D.-H."/>
            <person name="Larsson T."/>
            <person name="Lv J."/>
            <person name="Arendt D."/>
            <person name="Savage R."/>
            <person name="Osoegawa K."/>
            <person name="de Jong P."/>
            <person name="Lindberg D.R."/>
            <person name="Seaver E.C."/>
            <person name="Weisblat D.A."/>
            <person name="Putnam N.H."/>
            <person name="Grigoriev I.V."/>
            <person name="Rokhsar D.S."/>
        </authorList>
    </citation>
    <scope>NUCLEOTIDE SEQUENCE</scope>
</reference>
<feature type="compositionally biased region" description="Polar residues" evidence="1">
    <location>
        <begin position="605"/>
        <end position="615"/>
    </location>
</feature>
<dbReference type="InterPro" id="IPR046355">
    <property type="entry name" value="Gab1-4-like"/>
</dbReference>
<proteinExistence type="predicted"/>
<dbReference type="Gene3D" id="2.30.29.30">
    <property type="entry name" value="Pleckstrin-homology domain (PH domain)/Phosphotyrosine-binding domain (PTB)"/>
    <property type="match status" value="1"/>
</dbReference>
<dbReference type="HOGENOM" id="CLU_400774_0_0_1"/>
<dbReference type="SMART" id="SM00233">
    <property type="entry name" value="PH"/>
    <property type="match status" value="1"/>
</dbReference>
<sequence>MEPILKGWLTKSPPEKKKSSGHWNLFGAKWKRRFFVLYAPPMALGIVESRGAMLEYYSSKKLNTKVGIINLEDCDEVLSNLDSDTYKNVFSLHTKHKGKERTYYLVADTEEEMNNWVDQLCRVLGLLENDESKLNFSPEGRQYKPYTTTTPKPIPNFQSHPSRIISQGSSVPNSALGSRLNSSEPNLLNQGIFSMGQRPLSNMPQMTNYHNDDCLNLDLSNKKLKATSSFPDIDVLPTEDMSLFLASTIKPREKTELPPIPPDKTRKSLECLNFFRDDNAAMSNLKITDGDTSFMGPPPPKPPKEKKSAIKVDEAGLSLLSKATNLDETDNTKLNFTSGKNYDIPKELSYDSPANMKSFSSIDEDEDEDDEIVYNTPKSFFTDNKQQNQTLQNEQHHPVQQQQQHEQVMKEPPRPASRKSIINRNHKPLNSSSIQTNHNVDSFYEAPKKQASIVTSVNDDFYNVPKPNAGNDFYDVPQKHYTSEQHTKPDTLPYSAEILDAVNSSKETTSCTLSTPSTTSSSACPPVFKPVPARRTKLSPGNPKQEDEASTKVTKQESLKPSIPLKPSTSKKGSSKQAIDQSAQSTAPSSETSPVSTAPSSTTVQSLHSTTQPHTTLKIFAPTQPTNSTSPKKGPTTTLIHESIRFTQRSKSFKRSVTGHDVMPTHLPVKKLDKCSSSSDDIVSDED</sequence>
<keyword evidence="5" id="KW-1185">Reference proteome</keyword>
<dbReference type="Proteomes" id="UP000015101">
    <property type="component" value="Unassembled WGS sequence"/>
</dbReference>
<dbReference type="Pfam" id="PF00169">
    <property type="entry name" value="PH"/>
    <property type="match status" value="1"/>
</dbReference>
<evidence type="ECO:0000313" key="3">
    <source>
        <dbReference type="EMBL" id="ESN92953.1"/>
    </source>
</evidence>
<dbReference type="CTD" id="20211326"/>
<evidence type="ECO:0000259" key="2">
    <source>
        <dbReference type="PROSITE" id="PS50003"/>
    </source>
</evidence>